<dbReference type="AlphaFoldDB" id="A0A011MA22"/>
<evidence type="ECO:0000313" key="3">
    <source>
        <dbReference type="EMBL" id="EXI66568.1"/>
    </source>
</evidence>
<keyword evidence="4" id="KW-1185">Reference proteome</keyword>
<name>A0A011MA22_9PROT</name>
<proteinExistence type="predicted"/>
<feature type="signal peptide" evidence="1">
    <location>
        <begin position="1"/>
        <end position="26"/>
    </location>
</feature>
<reference evidence="3" key="1">
    <citation type="submission" date="2014-02" db="EMBL/GenBank/DDBJ databases">
        <title>Expanding our view of genomic diversity in Candidatus Accumulibacter clades.</title>
        <authorList>
            <person name="Skennerton C.T."/>
            <person name="Barr J.J."/>
            <person name="Slater F.R."/>
            <person name="Bond P.L."/>
            <person name="Tyson G.W."/>
        </authorList>
    </citation>
    <scope>NUCLEOTIDE SEQUENCE [LARGE SCALE GENOMIC DNA]</scope>
</reference>
<dbReference type="Gene3D" id="2.60.40.680">
    <property type="match status" value="1"/>
</dbReference>
<dbReference type="PATRIC" id="fig|1454001.3.peg.2526"/>
<dbReference type="EMBL" id="JFAX01000014">
    <property type="protein sequence ID" value="EXI66568.1"/>
    <property type="molecule type" value="Genomic_DNA"/>
</dbReference>
<evidence type="ECO:0000313" key="4">
    <source>
        <dbReference type="Proteomes" id="UP000020218"/>
    </source>
</evidence>
<sequence length="199" mass="19822">MRIIQRARAILACVLAVLLVVPGAAAAYTLSFEPAAQVVGLGGRASVGVRISGVTPQPPGSPGGLGDYDFEVLFDPAVIAFDTATDGGALGLAVGLGANLLAPGRLKLSAFSLEDPADLLALQSDSMLLLTLAFTGSGLGTSPLDFDNITVGDVLGTPRAATATGGSITVGAPPLPEPGTLALLAGAGLIVFGRRCCRK</sequence>
<feature type="domain" description="Ice-binding protein C-terminal" evidence="2">
    <location>
        <begin position="176"/>
        <end position="199"/>
    </location>
</feature>
<dbReference type="Proteomes" id="UP000020218">
    <property type="component" value="Unassembled WGS sequence"/>
</dbReference>
<dbReference type="NCBIfam" id="TIGR02595">
    <property type="entry name" value="PEP_CTERM"/>
    <property type="match status" value="1"/>
</dbReference>
<dbReference type="InterPro" id="IPR013424">
    <property type="entry name" value="Ice-binding_C"/>
</dbReference>
<feature type="chain" id="PRO_5001462029" description="Ice-binding protein C-terminal domain-containing protein" evidence="1">
    <location>
        <begin position="27"/>
        <end position="199"/>
    </location>
</feature>
<evidence type="ECO:0000259" key="2">
    <source>
        <dbReference type="Pfam" id="PF07589"/>
    </source>
</evidence>
<keyword evidence="1" id="KW-0732">Signal</keyword>
<gene>
    <name evidence="3" type="ORF">AW08_02473</name>
</gene>
<protein>
    <recommendedName>
        <fullName evidence="2">Ice-binding protein C-terminal domain-containing protein</fullName>
    </recommendedName>
</protein>
<organism evidence="3 4">
    <name type="scientific">Candidatus Accumulibacter adjunctus</name>
    <dbReference type="NCBI Taxonomy" id="1454001"/>
    <lineage>
        <taxon>Bacteria</taxon>
        <taxon>Pseudomonadati</taxon>
        <taxon>Pseudomonadota</taxon>
        <taxon>Betaproteobacteria</taxon>
        <taxon>Candidatus Accumulibacter</taxon>
    </lineage>
</organism>
<dbReference type="CDD" id="cd08547">
    <property type="entry name" value="Type_II_cohesin"/>
    <property type="match status" value="1"/>
</dbReference>
<evidence type="ECO:0000256" key="1">
    <source>
        <dbReference type="SAM" id="SignalP"/>
    </source>
</evidence>
<comment type="caution">
    <text evidence="3">The sequence shown here is derived from an EMBL/GenBank/DDBJ whole genome shotgun (WGS) entry which is preliminary data.</text>
</comment>
<dbReference type="Pfam" id="PF07589">
    <property type="entry name" value="PEP-CTERM"/>
    <property type="match status" value="1"/>
</dbReference>
<accession>A0A011MA22</accession>
<dbReference type="SUPFAM" id="SSF49384">
    <property type="entry name" value="Carbohydrate-binding domain"/>
    <property type="match status" value="1"/>
</dbReference>
<dbReference type="GO" id="GO:0030246">
    <property type="term" value="F:carbohydrate binding"/>
    <property type="evidence" value="ECO:0007669"/>
    <property type="project" value="InterPro"/>
</dbReference>
<dbReference type="InterPro" id="IPR008965">
    <property type="entry name" value="CBM2/CBM3_carb-bd_dom_sf"/>
</dbReference>